<dbReference type="Pfam" id="PF00343">
    <property type="entry name" value="Phosphorylase"/>
    <property type="match status" value="1"/>
</dbReference>
<dbReference type="PANTHER" id="PTHR42655">
    <property type="entry name" value="GLYCOGEN PHOSPHORYLASE"/>
    <property type="match status" value="1"/>
</dbReference>
<evidence type="ECO:0000256" key="3">
    <source>
        <dbReference type="ARBA" id="ARBA00006047"/>
    </source>
</evidence>
<evidence type="ECO:0000256" key="7">
    <source>
        <dbReference type="ARBA" id="ARBA00022898"/>
    </source>
</evidence>
<evidence type="ECO:0000256" key="5">
    <source>
        <dbReference type="ARBA" id="ARBA00022676"/>
    </source>
</evidence>
<keyword evidence="8" id="KW-0119">Carbohydrate metabolism</keyword>
<keyword evidence="5" id="KW-0328">Glycosyltransferase</keyword>
<dbReference type="GO" id="GO:0005975">
    <property type="term" value="P:carbohydrate metabolic process"/>
    <property type="evidence" value="ECO:0007669"/>
    <property type="project" value="InterPro"/>
</dbReference>
<dbReference type="EMBL" id="JACDXJ010000003">
    <property type="protein sequence ID" value="MBA1159145.1"/>
    <property type="molecule type" value="Genomic_DNA"/>
</dbReference>
<dbReference type="InterPro" id="IPR052182">
    <property type="entry name" value="Glycogen/Maltodextrin_Phosph"/>
</dbReference>
<comment type="caution">
    <text evidence="10">The sequence shown here is derived from an EMBL/GenBank/DDBJ whole genome shotgun (WGS) entry which is preliminary data.</text>
</comment>
<dbReference type="EC" id="2.4.1.1" evidence="4"/>
<evidence type="ECO:0000313" key="10">
    <source>
        <dbReference type="EMBL" id="MBA1159145.1"/>
    </source>
</evidence>
<comment type="function">
    <text evidence="9">Phosphorylase is an important allosteric enzyme in carbohydrate metabolism. Enzymes from different sources differ in their regulatory mechanisms and in their natural substrates. However, all known phosphorylases share catalytic and structural properties.</text>
</comment>
<dbReference type="GO" id="GO:0030170">
    <property type="term" value="F:pyridoxal phosphate binding"/>
    <property type="evidence" value="ECO:0007669"/>
    <property type="project" value="InterPro"/>
</dbReference>
<accession>A0A838BWA7</accession>
<dbReference type="PANTHER" id="PTHR42655:SF1">
    <property type="entry name" value="GLYCOGEN PHOSPHORYLASE"/>
    <property type="match status" value="1"/>
</dbReference>
<evidence type="ECO:0000256" key="1">
    <source>
        <dbReference type="ARBA" id="ARBA00001275"/>
    </source>
</evidence>
<dbReference type="Proteomes" id="UP000572984">
    <property type="component" value="Unassembled WGS sequence"/>
</dbReference>
<evidence type="ECO:0000256" key="4">
    <source>
        <dbReference type="ARBA" id="ARBA00012591"/>
    </source>
</evidence>
<evidence type="ECO:0000256" key="6">
    <source>
        <dbReference type="ARBA" id="ARBA00022679"/>
    </source>
</evidence>
<evidence type="ECO:0000313" key="11">
    <source>
        <dbReference type="Proteomes" id="UP000572984"/>
    </source>
</evidence>
<comment type="catalytic activity">
    <reaction evidence="1">
        <text>[(1-&gt;4)-alpha-D-glucosyl](n) + phosphate = [(1-&gt;4)-alpha-D-glucosyl](n-1) + alpha-D-glucose 1-phosphate</text>
        <dbReference type="Rhea" id="RHEA:41732"/>
        <dbReference type="Rhea" id="RHEA-COMP:9584"/>
        <dbReference type="Rhea" id="RHEA-COMP:9586"/>
        <dbReference type="ChEBI" id="CHEBI:15444"/>
        <dbReference type="ChEBI" id="CHEBI:43474"/>
        <dbReference type="ChEBI" id="CHEBI:58601"/>
        <dbReference type="EC" id="2.4.1.1"/>
    </reaction>
</comment>
<evidence type="ECO:0000256" key="8">
    <source>
        <dbReference type="ARBA" id="ARBA00023277"/>
    </source>
</evidence>
<proteinExistence type="inferred from homology"/>
<dbReference type="GO" id="GO:0008184">
    <property type="term" value="F:glycogen phosphorylase activity"/>
    <property type="evidence" value="ECO:0007669"/>
    <property type="project" value="InterPro"/>
</dbReference>
<keyword evidence="6" id="KW-0808">Transferase</keyword>
<comment type="cofactor">
    <cofactor evidence="2">
        <name>pyridoxal 5'-phosphate</name>
        <dbReference type="ChEBI" id="CHEBI:597326"/>
    </cofactor>
</comment>
<name>A0A838BWA7_9HYPH</name>
<organism evidence="10 11">
    <name type="scientific">Microvirga mediterraneensis</name>
    <dbReference type="NCBI Taxonomy" id="2754695"/>
    <lineage>
        <taxon>Bacteria</taxon>
        <taxon>Pseudomonadati</taxon>
        <taxon>Pseudomonadota</taxon>
        <taxon>Alphaproteobacteria</taxon>
        <taxon>Hyphomicrobiales</taxon>
        <taxon>Methylobacteriaceae</taxon>
        <taxon>Microvirga</taxon>
    </lineage>
</organism>
<dbReference type="NCBIfam" id="TIGR02094">
    <property type="entry name" value="more_P_ylases"/>
    <property type="match status" value="1"/>
</dbReference>
<keyword evidence="7" id="KW-0663">Pyridoxal phosphate</keyword>
<dbReference type="SUPFAM" id="SSF53756">
    <property type="entry name" value="UDP-Glycosyltransferase/glycogen phosphorylase"/>
    <property type="match status" value="1"/>
</dbReference>
<comment type="similarity">
    <text evidence="3">Belongs to the glycogen phosphorylase family.</text>
</comment>
<dbReference type="PROSITE" id="PS00102">
    <property type="entry name" value="PHOSPHORYLASE"/>
    <property type="match status" value="1"/>
</dbReference>
<dbReference type="InterPro" id="IPR035090">
    <property type="entry name" value="Pyridoxal_P_attach_site"/>
</dbReference>
<gene>
    <name evidence="10" type="primary">glgP</name>
    <name evidence="10" type="ORF">H0S73_23960</name>
</gene>
<evidence type="ECO:0000256" key="2">
    <source>
        <dbReference type="ARBA" id="ARBA00001933"/>
    </source>
</evidence>
<dbReference type="InterPro" id="IPR000811">
    <property type="entry name" value="Glyco_trans_35"/>
</dbReference>
<reference evidence="10 11" key="1">
    <citation type="submission" date="2020-07" db="EMBL/GenBank/DDBJ databases">
        <title>Draft genome and description of Microvirga mediterraneensis Marseille-Q2068 sp. nov.</title>
        <authorList>
            <person name="Boxberger M."/>
        </authorList>
    </citation>
    <scope>NUCLEOTIDE SEQUENCE [LARGE SCALE GENOMIC DNA]</scope>
    <source>
        <strain evidence="10 11">Marseille-Q2068</strain>
    </source>
</reference>
<dbReference type="Gene3D" id="3.40.50.2000">
    <property type="entry name" value="Glycogen Phosphorylase B"/>
    <property type="match status" value="2"/>
</dbReference>
<dbReference type="AlphaFoldDB" id="A0A838BWA7"/>
<protein>
    <recommendedName>
        <fullName evidence="4">glycogen phosphorylase</fullName>
        <ecNumber evidence="4">2.4.1.1</ecNumber>
    </recommendedName>
</protein>
<keyword evidence="11" id="KW-1185">Reference proteome</keyword>
<evidence type="ECO:0000256" key="9">
    <source>
        <dbReference type="ARBA" id="ARBA00025174"/>
    </source>
</evidence>
<dbReference type="InterPro" id="IPR011834">
    <property type="entry name" value="Agluc_phsphrylas"/>
</dbReference>
<sequence>MEIALRPEIHSYSGGLGILAGDTARSCADLELPVVFVTLASRAGYLRQEIAADGSQVAHDDPWNPAEWATPLDAMIAVGIEGRSVWIRPWLYVVTCPIGHEIPVLLLDTDLDQNAPEDRRITDRLYGGDDVYRLKQEIVLGIGGVRLLQALGFSIGTYHLNEGHAAFLTLELLRRRQRSDPGANRLAHEVDHVRDMCVFTTHTPVEAGHDRFSYDDVRRVLGADFVPLDELKPLAGEDRLNMTRLALNLSGYVNGVARRHAETTKRMFPGYRIAAVTNGVHPVTWTHEAFARLYQQILPNWGHEPEVLIRAEHLRDEDVWAAHKAAKHDLLEAIRRSTGVAMDPDVPLLGFARRMTGYKRPDLLFSDLQRIRSINGRFPFQVVMAGKAHPRDEEGKQLIREIHDWMRALAPGIRMAFLPNYDIALAKTLVAGTDVWLNTPQPPLEASGTSGMKAALNGVLNLSVLDGWWVEACVDGITGWSIGRDGAEEAGQHADALYAKLEGQVLPLYHQDRARWVWMMKQGIAKIPSYFNSQRMMRRYTTEAYVRP</sequence>